<dbReference type="OrthoDB" id="6776127at2759"/>
<evidence type="ECO:0000313" key="1">
    <source>
        <dbReference type="EMBL" id="CAH1107051.1"/>
    </source>
</evidence>
<evidence type="ECO:0000313" key="2">
    <source>
        <dbReference type="Proteomes" id="UP001153636"/>
    </source>
</evidence>
<protein>
    <submittedName>
        <fullName evidence="1">Uncharacterized protein</fullName>
    </submittedName>
</protein>
<dbReference type="EMBL" id="OV651814">
    <property type="protein sequence ID" value="CAH1107051.1"/>
    <property type="molecule type" value="Genomic_DNA"/>
</dbReference>
<dbReference type="AlphaFoldDB" id="A0A9P0CZD6"/>
<accession>A0A9P0CZD6</accession>
<sequence>MGSLLAYDETRTRAWLRIDAITEIADLIAKVKSTGSNDPLSRDLCRYGSIVPVWSVKDRTSIGHQVAAQVKINNLIRVNVPSVDDVINVYLYIADLADRYKTVINILDPLEMLTLTKAYELDQAWPSAISKQKAMLAAINIYHLPPSLIDDSIDFKQHETYTNLQTLNGDVVETNSLVAHISTSEARIRQEWPALSDTSRLVFWEIKAISRASENARFSTAASLLYVTALCRGGSVTDAWVNSRAARLETEANVTNLAALLSPELILKFFNTYPRDVMSEEDVYGALLASYTLFENNNFKSLMWIVEQSAAQNIAPATALADIVSRTKGVDVDYLMDMIPFSQFQAVAELVAHIIYNRFCSLSKTPVHQARYADLAYIGVVLHLNMPDVRCLRNANFKNENFKPVMQYEFFRKYFSENFNITFGSPKSDTCQKCDKLIKQIDSAETENERNTLQVEKSLHVAKVQTFYEDLELKSELSRTTAHKL</sequence>
<proteinExistence type="predicted"/>
<reference evidence="1" key="1">
    <citation type="submission" date="2022-01" db="EMBL/GenBank/DDBJ databases">
        <authorList>
            <person name="King R."/>
        </authorList>
    </citation>
    <scope>NUCLEOTIDE SEQUENCE</scope>
</reference>
<dbReference type="Proteomes" id="UP001153636">
    <property type="component" value="Chromosome 2"/>
</dbReference>
<keyword evidence="2" id="KW-1185">Reference proteome</keyword>
<organism evidence="1 2">
    <name type="scientific">Psylliodes chrysocephalus</name>
    <dbReference type="NCBI Taxonomy" id="3402493"/>
    <lineage>
        <taxon>Eukaryota</taxon>
        <taxon>Metazoa</taxon>
        <taxon>Ecdysozoa</taxon>
        <taxon>Arthropoda</taxon>
        <taxon>Hexapoda</taxon>
        <taxon>Insecta</taxon>
        <taxon>Pterygota</taxon>
        <taxon>Neoptera</taxon>
        <taxon>Endopterygota</taxon>
        <taxon>Coleoptera</taxon>
        <taxon>Polyphaga</taxon>
        <taxon>Cucujiformia</taxon>
        <taxon>Chrysomeloidea</taxon>
        <taxon>Chrysomelidae</taxon>
        <taxon>Galerucinae</taxon>
        <taxon>Alticini</taxon>
        <taxon>Psylliodes</taxon>
    </lineage>
</organism>
<gene>
    <name evidence="1" type="ORF">PSYICH_LOCUS7289</name>
</gene>
<name>A0A9P0CZD6_9CUCU</name>